<keyword evidence="3" id="KW-1185">Reference proteome</keyword>
<feature type="signal peptide" evidence="1">
    <location>
        <begin position="1"/>
        <end position="19"/>
    </location>
</feature>
<evidence type="ECO:0000256" key="1">
    <source>
        <dbReference type="SAM" id="SignalP"/>
    </source>
</evidence>
<protein>
    <submittedName>
        <fullName evidence="2">Uncharacterized protein</fullName>
    </submittedName>
</protein>
<reference evidence="3" key="1">
    <citation type="journal article" date="2019" name="Int. J. Syst. Evol. Microbiol.">
        <title>The Global Catalogue of Microorganisms (GCM) 10K type strain sequencing project: providing services to taxonomists for standard genome sequencing and annotation.</title>
        <authorList>
            <consortium name="The Broad Institute Genomics Platform"/>
            <consortium name="The Broad Institute Genome Sequencing Center for Infectious Disease"/>
            <person name="Wu L."/>
            <person name="Ma J."/>
        </authorList>
    </citation>
    <scope>NUCLEOTIDE SEQUENCE [LARGE SCALE GENOMIC DNA]</scope>
    <source>
        <strain evidence="3">JCM 17066</strain>
    </source>
</reference>
<sequence length="77" mass="8626">MKLIVAFVLSSLFIGLAHATTTEYDQTYGNLYELQTPLPSEVQEASACLLSHSQFVADHYILEYSTIGGREGKNWKE</sequence>
<proteinExistence type="predicted"/>
<organism evidence="2 3">
    <name type="scientific">Paraherbaspirillum soli</name>
    <dbReference type="NCBI Taxonomy" id="631222"/>
    <lineage>
        <taxon>Bacteria</taxon>
        <taxon>Pseudomonadati</taxon>
        <taxon>Pseudomonadota</taxon>
        <taxon>Betaproteobacteria</taxon>
        <taxon>Burkholderiales</taxon>
        <taxon>Oxalobacteraceae</taxon>
        <taxon>Paraherbaspirillum</taxon>
    </lineage>
</organism>
<accession>A0ABW0MEY0</accession>
<evidence type="ECO:0000313" key="3">
    <source>
        <dbReference type="Proteomes" id="UP001596045"/>
    </source>
</evidence>
<dbReference type="Proteomes" id="UP001596045">
    <property type="component" value="Unassembled WGS sequence"/>
</dbReference>
<comment type="caution">
    <text evidence="2">The sequence shown here is derived from an EMBL/GenBank/DDBJ whole genome shotgun (WGS) entry which is preliminary data.</text>
</comment>
<keyword evidence="1" id="KW-0732">Signal</keyword>
<feature type="chain" id="PRO_5045259962" evidence="1">
    <location>
        <begin position="20"/>
        <end position="77"/>
    </location>
</feature>
<gene>
    <name evidence="2" type="ORF">ACFPM8_18755</name>
</gene>
<dbReference type="EMBL" id="JBHSMT010000029">
    <property type="protein sequence ID" value="MFC5476006.1"/>
    <property type="molecule type" value="Genomic_DNA"/>
</dbReference>
<name>A0ABW0MEY0_9BURK</name>
<evidence type="ECO:0000313" key="2">
    <source>
        <dbReference type="EMBL" id="MFC5476006.1"/>
    </source>
</evidence>
<dbReference type="RefSeq" id="WP_378999800.1">
    <property type="nucleotide sequence ID" value="NZ_JBHSMT010000029.1"/>
</dbReference>